<dbReference type="CDD" id="cd06433">
    <property type="entry name" value="GT_2_WfgS_like"/>
    <property type="match status" value="1"/>
</dbReference>
<dbReference type="Proteomes" id="UP000308181">
    <property type="component" value="Unassembled WGS sequence"/>
</dbReference>
<dbReference type="AlphaFoldDB" id="A0A4V5NXL6"/>
<keyword evidence="3" id="KW-1185">Reference proteome</keyword>
<name>A0A4V5NXL6_9SPHI</name>
<comment type="caution">
    <text evidence="2">The sequence shown here is derived from an EMBL/GenBank/DDBJ whole genome shotgun (WGS) entry which is preliminary data.</text>
</comment>
<dbReference type="EMBL" id="SWBP01000002">
    <property type="protein sequence ID" value="TKB98653.1"/>
    <property type="molecule type" value="Genomic_DNA"/>
</dbReference>
<dbReference type="Pfam" id="PF00535">
    <property type="entry name" value="Glycos_transf_2"/>
    <property type="match status" value="1"/>
</dbReference>
<dbReference type="SUPFAM" id="SSF53448">
    <property type="entry name" value="Nucleotide-diphospho-sugar transferases"/>
    <property type="match status" value="1"/>
</dbReference>
<organism evidence="2 3">
    <name type="scientific">Pedobacter cryophilus</name>
    <dbReference type="NCBI Taxonomy" id="2571271"/>
    <lineage>
        <taxon>Bacteria</taxon>
        <taxon>Pseudomonadati</taxon>
        <taxon>Bacteroidota</taxon>
        <taxon>Sphingobacteriia</taxon>
        <taxon>Sphingobacteriales</taxon>
        <taxon>Sphingobacteriaceae</taxon>
        <taxon>Pedobacter</taxon>
    </lineage>
</organism>
<accession>A0A4V5NXL6</accession>
<gene>
    <name evidence="2" type="ORF">FA046_05915</name>
</gene>
<proteinExistence type="predicted"/>
<feature type="domain" description="Glycosyltransferase 2-like" evidence="1">
    <location>
        <begin position="4"/>
        <end position="130"/>
    </location>
</feature>
<evidence type="ECO:0000313" key="2">
    <source>
        <dbReference type="EMBL" id="TKB98653.1"/>
    </source>
</evidence>
<reference evidence="2 3" key="1">
    <citation type="submission" date="2019-04" db="EMBL/GenBank/DDBJ databases">
        <title>Pedobacter sp. AR-3-17 sp. nov., isolated from Arctic soil.</title>
        <authorList>
            <person name="Dahal R.H."/>
            <person name="Kim D.-U."/>
        </authorList>
    </citation>
    <scope>NUCLEOTIDE SEQUENCE [LARGE SCALE GENOMIC DNA]</scope>
    <source>
        <strain evidence="2 3">AR-3-17</strain>
    </source>
</reference>
<dbReference type="OrthoDB" id="9788101at2"/>
<dbReference type="InterPro" id="IPR029044">
    <property type="entry name" value="Nucleotide-diphossugar_trans"/>
</dbReference>
<dbReference type="RefSeq" id="WP_136825469.1">
    <property type="nucleotide sequence ID" value="NZ_SWBP01000002.1"/>
</dbReference>
<dbReference type="PANTHER" id="PTHR22916:SF3">
    <property type="entry name" value="UDP-GLCNAC:BETAGAL BETA-1,3-N-ACETYLGLUCOSAMINYLTRANSFERASE-LIKE PROTEIN 1"/>
    <property type="match status" value="1"/>
</dbReference>
<sequence>MLISIITATYNSEEYLAEAINSYQKQTHVEKELIIIDGKSTDKTLEVIKEHAAQINYLVSETDQGIYDALNKGIKVANGQIIGILHSDDLFYSQDVLSEVSKVFKENPNLEAVYGDLQYVKRNDTTTIIRKWISGSFSKEKMSWGWMPPHPALFIRKECFEKFGDYDLRYKSAADYDLILRFLYKNNIKTEYIPKVLVKMRVGGLSNLSLKNRWRANREDYKAMQENEIPFAFFVAILKPLRKLNQFWNKNA</sequence>
<dbReference type="Gene3D" id="3.90.550.10">
    <property type="entry name" value="Spore Coat Polysaccharide Biosynthesis Protein SpsA, Chain A"/>
    <property type="match status" value="1"/>
</dbReference>
<dbReference type="GO" id="GO:0016758">
    <property type="term" value="F:hexosyltransferase activity"/>
    <property type="evidence" value="ECO:0007669"/>
    <property type="project" value="UniProtKB-ARBA"/>
</dbReference>
<dbReference type="InterPro" id="IPR001173">
    <property type="entry name" value="Glyco_trans_2-like"/>
</dbReference>
<protein>
    <submittedName>
        <fullName evidence="2">Glycosyltransferase</fullName>
    </submittedName>
</protein>
<evidence type="ECO:0000313" key="3">
    <source>
        <dbReference type="Proteomes" id="UP000308181"/>
    </source>
</evidence>
<keyword evidence="2" id="KW-0808">Transferase</keyword>
<evidence type="ECO:0000259" key="1">
    <source>
        <dbReference type="Pfam" id="PF00535"/>
    </source>
</evidence>
<dbReference type="PANTHER" id="PTHR22916">
    <property type="entry name" value="GLYCOSYLTRANSFERASE"/>
    <property type="match status" value="1"/>
</dbReference>